<comment type="pathway">
    <text evidence="1">Lipid metabolism.</text>
</comment>
<feature type="active site" description="Charge relay system; for autoendoproteolytic cleavage activity" evidence="11">
    <location>
        <position position="818"/>
    </location>
</feature>
<dbReference type="PROSITE" id="PS50004">
    <property type="entry name" value="C2"/>
    <property type="match status" value="2"/>
</dbReference>
<accession>A0AAX4H4X0</accession>
<evidence type="ECO:0000259" key="13">
    <source>
        <dbReference type="PROSITE" id="PS50004"/>
    </source>
</evidence>
<evidence type="ECO:0000256" key="9">
    <source>
        <dbReference type="ARBA" id="ARBA00023264"/>
    </source>
</evidence>
<evidence type="ECO:0000313" key="15">
    <source>
        <dbReference type="Proteomes" id="UP001338582"/>
    </source>
</evidence>
<proteinExistence type="inferred from homology"/>
<dbReference type="PANTHER" id="PTHR10067:SF17">
    <property type="entry name" value="PHOSPHATIDYLSERINE DECARBOXYLASE PROENZYME 2"/>
    <property type="match status" value="1"/>
</dbReference>
<feature type="region of interest" description="Disordered" evidence="12">
    <location>
        <begin position="1068"/>
        <end position="1095"/>
    </location>
</feature>
<keyword evidence="11" id="KW-0967">Endosome</keyword>
<comment type="pathway">
    <text evidence="11">Phospholipid metabolism; phosphatidylethanolamine biosynthesis; phosphatidylethanolamine from CDP-diacylglycerol: step 2/2.</text>
</comment>
<dbReference type="Pfam" id="PF02666">
    <property type="entry name" value="PS_Dcarbxylase"/>
    <property type="match status" value="1"/>
</dbReference>
<dbReference type="Pfam" id="PF00168">
    <property type="entry name" value="C2"/>
    <property type="match status" value="2"/>
</dbReference>
<comment type="cofactor">
    <cofactor evidence="11">
        <name>pyruvate</name>
        <dbReference type="ChEBI" id="CHEBI:15361"/>
    </cofactor>
    <text evidence="11">Binds 1 pyruvoyl group covalently per subunit.</text>
</comment>
<feature type="modified residue" description="Pyruvic acid (Ser); by autocatalysis" evidence="11">
    <location>
        <position position="967"/>
    </location>
</feature>
<sequence>MRIKRKSAPIYLRINAFRAADLFLPDSKAGLRSVSACLVALLNSHKKRCKRKLNTPNPSWDDEIVLPLSHGDCSDFLVLAVWNWSKRDRVYLGEVRLKISEIFQKNETLKTEAQWYKLYLSAQRHEYITGSVLVLFEIFDRLKNMDSMAAEETSSSSNVDAGKVPLRLQPVEDLLEKLSFSGPSLHGKYKTWLDSLLMPEDTPVDANEQGFYAELPANIVGTSDVSDLDSVGEAVEEPSKLHFQHLSSLAPLQAKFIYDGSYSGASDSEFTRSDNTSASEVLSIESSSGMDGLAGAEAIAAKAERKKKRRLFRRKHKSESSYEFRNRKVEGVLFLEIVSCSDLPPIKNFSRTTFDMDPFVVVTFGKTTFRTSWKRHNLNPIYNERLAFEIQEHELKYNIHFSVLDKEHFSFHDPVGDVEIPIRDMMDVSKEMPDKGSDMQREQSEDSTLQFPFLKEANQSSSSIASGSEYTHSNPSISFAEDSNLVKTRRKRLIRKHTNVLYVDTSHFRTLNLKLKLKNEKMSEKHSSTLKVRARYLTYERLRRDFWRALIEQYSGDESQTSMDYIEIISFLDTLGCASSDEIVGEFYTSLGRSTWGGDTMTFDEIVDSLEQHVSKENKNHEEKIFEIEQCPICSKSRLSKKYDLDIITHFAICASKDWSIVNKLLVSSYVSPQVAARRWFSKVLIKLSYGKYQLGGNSANILVQDRSTGLVLEEKMSVTVRLGIRLLYKGLDKAKSKRVRALLRKLSLKQGIKFDHPQLTRDIASFIQFHKLDLSECLIDDYTKFTSFNDFFYRKLKPGVRPIEAPDDDRVVVSPADCRTTTFATVNDATNLWIKGRNFSVAKLFNGNFNNMEKTDLYKAEKCSVGIFRLAPQDYHRFHSPVTGTIGPIKYIEGEYYTVNPMAIRSDLDVYGENVRVIVPIETKEFGTVIFVGIGAMMVGSTILTVKEGDHVKRGDEVGYFKFGGSTVLLLFQKDKFSFDSDLLSNSKQCVETLVRVGQSIGHSPEVAELKRAKINFDDQSKNFRLKLIRVLTGGDIDGKTKLSSWESQNIKITVDDVDLLHNATLGDSEIDSEEDNDPDDIDDIPLESKKEDA</sequence>
<comment type="subcellular location">
    <subcellularLocation>
        <location evidence="11">Golgi apparatus membrane</location>
        <topology evidence="11">Peripheral membrane protein</topology>
        <orientation evidence="11">Cytoplasmic side</orientation>
    </subcellularLocation>
    <subcellularLocation>
        <location evidence="11">Endosome membrane</location>
        <topology evidence="11">Peripheral membrane protein</topology>
        <orientation evidence="11">Cytoplasmic side</orientation>
    </subcellularLocation>
</comment>
<dbReference type="SUPFAM" id="SSF49562">
    <property type="entry name" value="C2 domain (Calcium/lipid-binding domain, CaLB)"/>
    <property type="match status" value="2"/>
</dbReference>
<dbReference type="GO" id="GO:0000139">
    <property type="term" value="C:Golgi membrane"/>
    <property type="evidence" value="ECO:0007669"/>
    <property type="project" value="UniProtKB-SubCell"/>
</dbReference>
<dbReference type="InterPro" id="IPR033179">
    <property type="entry name" value="PSD_type2_pro"/>
</dbReference>
<feature type="chain" id="PRO_5043063290" description="Phosphatidylserine decarboxylase 2 alpha chain" evidence="11">
    <location>
        <begin position="967"/>
        <end position="1095"/>
    </location>
</feature>
<dbReference type="GO" id="GO:0005795">
    <property type="term" value="C:Golgi stack"/>
    <property type="evidence" value="ECO:0007669"/>
    <property type="project" value="UniProtKB-UniRule"/>
</dbReference>
<keyword evidence="7 11" id="KW-0594">Phospholipid biosynthesis</keyword>
<evidence type="ECO:0000256" key="1">
    <source>
        <dbReference type="ARBA" id="ARBA00005189"/>
    </source>
</evidence>
<feature type="compositionally biased region" description="Acidic residues" evidence="12">
    <location>
        <begin position="1070"/>
        <end position="1087"/>
    </location>
</feature>
<evidence type="ECO:0000256" key="8">
    <source>
        <dbReference type="ARBA" id="ARBA00023239"/>
    </source>
</evidence>
<feature type="active site" description="Schiff-base intermediate with substrate; via pyruvic acid; for decarboxylase activity" evidence="11">
    <location>
        <position position="967"/>
    </location>
</feature>
<keyword evidence="3 11" id="KW-0210">Decarboxylase</keyword>
<keyword evidence="10 11" id="KW-0670">Pyruvate</keyword>
<dbReference type="Gene3D" id="2.60.40.150">
    <property type="entry name" value="C2 domain"/>
    <property type="match status" value="2"/>
</dbReference>
<evidence type="ECO:0000256" key="12">
    <source>
        <dbReference type="SAM" id="MobiDB-lite"/>
    </source>
</evidence>
<feature type="domain" description="C2" evidence="13">
    <location>
        <begin position="314"/>
        <end position="436"/>
    </location>
</feature>
<dbReference type="GO" id="GO:0016540">
    <property type="term" value="P:protein autoprocessing"/>
    <property type="evidence" value="ECO:0007669"/>
    <property type="project" value="UniProtKB-UniRule"/>
</dbReference>
<comment type="function">
    <text evidence="11">Catalyzes the formation of phosphatidylethanolamine (PtdEtn) from phosphatidylserine (PtdSer). Plays a central role in phospholipid metabolism and in the interorganelle trafficking of phosphatidylserine.</text>
</comment>
<evidence type="ECO:0000256" key="4">
    <source>
        <dbReference type="ARBA" id="ARBA00023098"/>
    </source>
</evidence>
<keyword evidence="5 11" id="KW-0472">Membrane</keyword>
<dbReference type="GO" id="GO:0006646">
    <property type="term" value="P:phosphatidylethanolamine biosynthetic process"/>
    <property type="evidence" value="ECO:0007669"/>
    <property type="project" value="UniProtKB-UniRule"/>
</dbReference>
<evidence type="ECO:0000256" key="5">
    <source>
        <dbReference type="ARBA" id="ARBA00023136"/>
    </source>
</evidence>
<dbReference type="InterPro" id="IPR003817">
    <property type="entry name" value="PS_Dcarbxylase"/>
</dbReference>
<evidence type="ECO:0000256" key="2">
    <source>
        <dbReference type="ARBA" id="ARBA00022516"/>
    </source>
</evidence>
<gene>
    <name evidence="11" type="primary">PSD2</name>
    <name evidence="14" type="ORF">PUMCH_000862</name>
</gene>
<comment type="similarity">
    <text evidence="11">Belongs to the phosphatidylserine decarboxylase family. PSD-B subfamily. Eukaryotic type II sub-subfamily.</text>
</comment>
<evidence type="ECO:0000256" key="10">
    <source>
        <dbReference type="ARBA" id="ARBA00023317"/>
    </source>
</evidence>
<dbReference type="NCBIfam" id="TIGR00163">
    <property type="entry name" value="PS_decarb"/>
    <property type="match status" value="1"/>
</dbReference>
<keyword evidence="11" id="KW-0333">Golgi apparatus</keyword>
<comment type="domain">
    <text evidence="11">The C2 domains have an essential, but non-catalytic function. They may facilitate interactions with other proteins and are required for lipid transport function.</text>
</comment>
<dbReference type="InterPro" id="IPR035892">
    <property type="entry name" value="C2_domain_sf"/>
</dbReference>
<evidence type="ECO:0000256" key="7">
    <source>
        <dbReference type="ARBA" id="ARBA00023209"/>
    </source>
</evidence>
<feature type="active site" description="Charge relay system; for autoendoproteolytic cleavage activity" evidence="11">
    <location>
        <position position="880"/>
    </location>
</feature>
<dbReference type="GO" id="GO:0010008">
    <property type="term" value="C:endosome membrane"/>
    <property type="evidence" value="ECO:0007669"/>
    <property type="project" value="UniProtKB-SubCell"/>
</dbReference>
<name>A0AAX4H4X0_9ASCO</name>
<dbReference type="SMART" id="SM00239">
    <property type="entry name" value="C2"/>
    <property type="match status" value="2"/>
</dbReference>
<evidence type="ECO:0000313" key="14">
    <source>
        <dbReference type="EMBL" id="WPK23620.1"/>
    </source>
</evidence>
<dbReference type="InterPro" id="IPR033177">
    <property type="entry name" value="PSD-B"/>
</dbReference>
<keyword evidence="15" id="KW-1185">Reference proteome</keyword>
<comment type="PTM">
    <text evidence="11">Is synthesized initially as an inactive proenzyme. Formation of the active enzyme involves a self-maturation process in which the active site pyruvoyl group is generated from an internal serine residue via an autocatalytic post-translational modification. Two non-identical subunits are generated from the proenzyme in this reaction, and the pyruvate is formed at the N-terminus of the alpha chain, which is derived from the carboxyl end of the proenzyme. The autoendoproteolytic cleavage occurs by a canonical serine protease mechanism, in which the side chain hydroxyl group of the serine supplies its oxygen atom to form the C-terminus of the beta chain, while the remainder of the serine residue undergoes an oxidative deamination to produce ammonia and the pyruvoyl prosthetic group on the alpha chain. During this reaction, the Ser that is part of the protease active site of the proenzyme becomes the pyruvoyl prosthetic group, which constitutes an essential element of the active site of the mature decarboxylase.</text>
</comment>
<dbReference type="HAMAP" id="MF_00663">
    <property type="entry name" value="PS_decarb_PSD_B_type2"/>
    <property type="match status" value="1"/>
</dbReference>
<feature type="chain" id="PRO_5043063292" description="Phosphatidylserine decarboxylase 2 beta chain" evidence="11">
    <location>
        <begin position="1"/>
        <end position="966"/>
    </location>
</feature>
<feature type="site" description="Cleavage (non-hydrolytic); by autocatalysis" evidence="11">
    <location>
        <begin position="966"/>
        <end position="967"/>
    </location>
</feature>
<dbReference type="Proteomes" id="UP001338582">
    <property type="component" value="Chromosome 1"/>
</dbReference>
<dbReference type="PANTHER" id="PTHR10067">
    <property type="entry name" value="PHOSPHATIDYLSERINE DECARBOXYLASE"/>
    <property type="match status" value="1"/>
</dbReference>
<feature type="active site" description="Charge relay system; for autoendoproteolytic cleavage activity" evidence="11">
    <location>
        <position position="967"/>
    </location>
</feature>
<comment type="catalytic activity">
    <reaction evidence="11">
        <text>a 1,2-diacyl-sn-glycero-3-phospho-L-serine + H(+) = a 1,2-diacyl-sn-glycero-3-phosphoethanolamine + CO2</text>
        <dbReference type="Rhea" id="RHEA:20828"/>
        <dbReference type="ChEBI" id="CHEBI:15378"/>
        <dbReference type="ChEBI" id="CHEBI:16526"/>
        <dbReference type="ChEBI" id="CHEBI:57262"/>
        <dbReference type="ChEBI" id="CHEBI:64612"/>
        <dbReference type="EC" id="4.1.1.65"/>
    </reaction>
</comment>
<evidence type="ECO:0000256" key="6">
    <source>
        <dbReference type="ARBA" id="ARBA00023145"/>
    </source>
</evidence>
<dbReference type="EMBL" id="CP138894">
    <property type="protein sequence ID" value="WPK23620.1"/>
    <property type="molecule type" value="Genomic_DNA"/>
</dbReference>
<keyword evidence="6 11" id="KW-0865">Zymogen</keyword>
<dbReference type="AlphaFoldDB" id="A0AAX4H4X0"/>
<keyword evidence="2 11" id="KW-0444">Lipid biosynthesis</keyword>
<keyword evidence="8 11" id="KW-0456">Lyase</keyword>
<dbReference type="InterPro" id="IPR000008">
    <property type="entry name" value="C2_dom"/>
</dbReference>
<keyword evidence="4 11" id="KW-0443">Lipid metabolism</keyword>
<keyword evidence="9 11" id="KW-1208">Phospholipid metabolism</keyword>
<dbReference type="GO" id="GO:0004609">
    <property type="term" value="F:phosphatidylserine decarboxylase activity"/>
    <property type="evidence" value="ECO:0007669"/>
    <property type="project" value="UniProtKB-UniRule"/>
</dbReference>
<evidence type="ECO:0000256" key="11">
    <source>
        <dbReference type="HAMAP-Rule" id="MF_03209"/>
    </source>
</evidence>
<feature type="domain" description="C2" evidence="13">
    <location>
        <begin position="1"/>
        <end position="116"/>
    </location>
</feature>
<reference evidence="14 15" key="1">
    <citation type="submission" date="2023-10" db="EMBL/GenBank/DDBJ databases">
        <title>Draft Genome Sequence of Candida saopaulonensis from a very Premature Infant with Sepsis.</title>
        <authorList>
            <person name="Ning Y."/>
            <person name="Dai R."/>
            <person name="Xiao M."/>
            <person name="Xu Y."/>
            <person name="Yan Q."/>
            <person name="Zhang L."/>
        </authorList>
    </citation>
    <scope>NUCLEOTIDE SEQUENCE [LARGE SCALE GENOMIC DNA]</scope>
    <source>
        <strain evidence="14 15">19XY460</strain>
    </source>
</reference>
<protein>
    <recommendedName>
        <fullName evidence="11">Phosphatidylserine decarboxylase proenzyme 2</fullName>
        <ecNumber evidence="11">4.1.1.65</ecNumber>
    </recommendedName>
    <component>
        <recommendedName>
            <fullName evidence="11">Phosphatidylserine decarboxylase 2 beta chain</fullName>
        </recommendedName>
    </component>
    <component>
        <recommendedName>
            <fullName evidence="11">Phosphatidylserine decarboxylase 2 alpha chain</fullName>
        </recommendedName>
    </component>
</protein>
<dbReference type="EC" id="4.1.1.65" evidence="11"/>
<evidence type="ECO:0000256" key="3">
    <source>
        <dbReference type="ARBA" id="ARBA00022793"/>
    </source>
</evidence>
<comment type="subunit">
    <text evidence="11">Heterodimer of a large membrane-associated beta subunit and a small pyruvoyl-containing alpha subunit. Interacts with pstB2. This interaction may be a means to structurally tether the donor membrane (ER) harboring PstB2 to acceptor membranes (Golgi/endosomes) harboring PSD2 during PtdSer transport to the site of PtdEtn synthesis.</text>
</comment>
<organism evidence="14 15">
    <name type="scientific">Australozyma saopauloensis</name>
    <dbReference type="NCBI Taxonomy" id="291208"/>
    <lineage>
        <taxon>Eukaryota</taxon>
        <taxon>Fungi</taxon>
        <taxon>Dikarya</taxon>
        <taxon>Ascomycota</taxon>
        <taxon>Saccharomycotina</taxon>
        <taxon>Pichiomycetes</taxon>
        <taxon>Metschnikowiaceae</taxon>
        <taxon>Australozyma</taxon>
    </lineage>
</organism>